<dbReference type="SMART" id="SM00235">
    <property type="entry name" value="ZnMc"/>
    <property type="match status" value="1"/>
</dbReference>
<organism evidence="6 7">
    <name type="scientific">Sphingomonas sinipercae</name>
    <dbReference type="NCBI Taxonomy" id="2714944"/>
    <lineage>
        <taxon>Bacteria</taxon>
        <taxon>Pseudomonadati</taxon>
        <taxon>Pseudomonadota</taxon>
        <taxon>Alphaproteobacteria</taxon>
        <taxon>Sphingomonadales</taxon>
        <taxon>Sphingomonadaceae</taxon>
        <taxon>Sphingomonas</taxon>
    </lineage>
</organism>
<evidence type="ECO:0000256" key="4">
    <source>
        <dbReference type="ARBA" id="ARBA00022737"/>
    </source>
</evidence>
<dbReference type="SUPFAM" id="SSF51120">
    <property type="entry name" value="beta-Roll"/>
    <property type="match status" value="1"/>
</dbReference>
<protein>
    <recommendedName>
        <fullName evidence="5">Peptidase metallopeptidase domain-containing protein</fullName>
    </recommendedName>
</protein>
<dbReference type="Pfam" id="PF04151">
    <property type="entry name" value="PPC"/>
    <property type="match status" value="1"/>
</dbReference>
<feature type="domain" description="Peptidase metallopeptidase" evidence="5">
    <location>
        <begin position="586"/>
        <end position="748"/>
    </location>
</feature>
<dbReference type="RefSeq" id="WP_166093089.1">
    <property type="nucleotide sequence ID" value="NZ_CP049871.1"/>
</dbReference>
<dbReference type="AlphaFoldDB" id="A0A6G7ZM09"/>
<dbReference type="SUPFAM" id="SSF69318">
    <property type="entry name" value="Integrin alpha N-terminal domain"/>
    <property type="match status" value="1"/>
</dbReference>
<sequence length="1006" mass="105273">MYRQHNNVRDVDFIRDDAFAPAWSGLNRGDTSLVGDDYIQSLRDGPSHADQIPGLAEVVSGSAQTTFNVATFRIANFGTSVGAGQWSNNNVYSRQLADVNGDGMADIIGFGNAGVYVALATGGGNFGTANFVIANFGAAASGGGWTSMDAFPRRLADINGDGRADIVGFGNAGVYVSLANASGGFANATLVMNAFGAAPSSGGWGSDNIFHRELADVNGDGRADIVGFGASGVWVALGTTTGTFTAPTLTLGAFGYGPEAGGWASQETFARMLGDVNGDGMADLIGFGENGVNVALAIGGGAFGFPSITLNEFGAGSGAGGWSSYDTTPRMLADVNGDGMDDVVGFDETGVYVAFATGGGNFTASQLLISEYGATAGGWNSLNTFPRTLGDVNGDGRADIVGFGIAGTYVSLSSVVTPPPPPPASVYTIQETTGQNGSIYLPQVLDRTLFTVSNDPNLETSSDPSARIVGSLTPGDQDYFSITLQAGELLILDVDNTTGGIDTVVTIVSPLGEDLATNDDGTTPDGVLDAGSVTYLDSLMEYRAPTSGTYYFRIEGYNGAGTGNYNLNVSIGPIATPEQIHEENIEALIWGYTWNTVNLTYSFPTSVSQYASDGDDEIGTFQVLLPVQQDATRTILQYIASLTNLTFTENSSSPGSAMLRYARSDTPETAYAYSPGSGNGGDSWYNASNGKYDNPVVGNYAWATFIHETGHALGLKHGHESPALDPTHDSLEYSIMTYRSFIGGTVGGGYSNEQWGFPTTFMMYDIAALQRLYGADFGTNSGNTTYSWNANTGAFMINGAVQATPGGNRVFMTIWDGGGVDTYDFSNYTGDASQRMNIDLRPGEESLFSIVQRANLGGTYASGNVYNALQYNGDVRSLIENVIGTSGNDNITGNNVANVLRGNGGNDDYYFYTVDQSKVGAADTILDFNSGDRLNFSAIDANTNTTANDAFTFLGTGAFTGQAGQLRYAQIGSDVHLYADVNGDGVADMEVILLGKTGILPPDLIL</sequence>
<evidence type="ECO:0000259" key="5">
    <source>
        <dbReference type="SMART" id="SM00235"/>
    </source>
</evidence>
<dbReference type="GO" id="GO:0005615">
    <property type="term" value="C:extracellular space"/>
    <property type="evidence" value="ECO:0007669"/>
    <property type="project" value="InterPro"/>
</dbReference>
<dbReference type="GO" id="GO:0006508">
    <property type="term" value="P:proteolysis"/>
    <property type="evidence" value="ECO:0007669"/>
    <property type="project" value="InterPro"/>
</dbReference>
<dbReference type="InterPro" id="IPR024079">
    <property type="entry name" value="MetalloPept_cat_dom_sf"/>
</dbReference>
<proteinExistence type="predicted"/>
<dbReference type="KEGG" id="ssin:G7078_03620"/>
<dbReference type="Proteomes" id="UP000502502">
    <property type="component" value="Chromosome"/>
</dbReference>
<dbReference type="InterPro" id="IPR011049">
    <property type="entry name" value="Serralysin-like_metalloprot_C"/>
</dbReference>
<name>A0A6G7ZM09_9SPHN</name>
<dbReference type="Pfam" id="PF08548">
    <property type="entry name" value="Peptidase_M10_C"/>
    <property type="match status" value="1"/>
</dbReference>
<dbReference type="GO" id="GO:0008237">
    <property type="term" value="F:metallopeptidase activity"/>
    <property type="evidence" value="ECO:0007669"/>
    <property type="project" value="InterPro"/>
</dbReference>
<dbReference type="InterPro" id="IPR013517">
    <property type="entry name" value="FG-GAP"/>
</dbReference>
<dbReference type="GO" id="GO:0008270">
    <property type="term" value="F:zinc ion binding"/>
    <property type="evidence" value="ECO:0007669"/>
    <property type="project" value="InterPro"/>
</dbReference>
<dbReference type="InterPro" id="IPR013858">
    <property type="entry name" value="Peptidase_M10B_C"/>
</dbReference>
<accession>A0A6G7ZM09</accession>
<keyword evidence="7" id="KW-1185">Reference proteome</keyword>
<reference evidence="6 7" key="1">
    <citation type="submission" date="2020-03" db="EMBL/GenBank/DDBJ databases">
        <title>Sphingomonas sp. nov., isolated from fish.</title>
        <authorList>
            <person name="Hyun D.-W."/>
            <person name="Bae J.-W."/>
        </authorList>
    </citation>
    <scope>NUCLEOTIDE SEQUENCE [LARGE SCALE GENOMIC DNA]</scope>
    <source>
        <strain evidence="6 7">HDW15C</strain>
    </source>
</reference>
<evidence type="ECO:0000313" key="7">
    <source>
        <dbReference type="Proteomes" id="UP000502502"/>
    </source>
</evidence>
<dbReference type="SUPFAM" id="SSF89260">
    <property type="entry name" value="Collagen-binding domain"/>
    <property type="match status" value="1"/>
</dbReference>
<dbReference type="Pfam" id="PF13517">
    <property type="entry name" value="FG-GAP_3"/>
    <property type="match status" value="2"/>
</dbReference>
<dbReference type="InterPro" id="IPR028994">
    <property type="entry name" value="Integrin_alpha_N"/>
</dbReference>
<evidence type="ECO:0000256" key="3">
    <source>
        <dbReference type="ARBA" id="ARBA00022729"/>
    </source>
</evidence>
<dbReference type="EMBL" id="CP049871">
    <property type="protein sequence ID" value="QIL01965.1"/>
    <property type="molecule type" value="Genomic_DNA"/>
</dbReference>
<keyword evidence="3" id="KW-0732">Signal</keyword>
<dbReference type="SUPFAM" id="SSF55486">
    <property type="entry name" value="Metalloproteases ('zincins'), catalytic domain"/>
    <property type="match status" value="1"/>
</dbReference>
<dbReference type="InterPro" id="IPR034033">
    <property type="entry name" value="Serralysin-like"/>
</dbReference>
<gene>
    <name evidence="6" type="ORF">G7078_03620</name>
</gene>
<dbReference type="CDD" id="cd04277">
    <property type="entry name" value="ZnMc_serralysin_like"/>
    <property type="match status" value="1"/>
</dbReference>
<comment type="subcellular location">
    <subcellularLocation>
        <location evidence="1">Secreted</location>
    </subcellularLocation>
</comment>
<keyword evidence="4" id="KW-0677">Repeat</keyword>
<dbReference type="InterPro" id="IPR007280">
    <property type="entry name" value="Peptidase_C_arc/bac"/>
</dbReference>
<evidence type="ECO:0000256" key="2">
    <source>
        <dbReference type="ARBA" id="ARBA00022525"/>
    </source>
</evidence>
<keyword evidence="2" id="KW-0964">Secreted</keyword>
<dbReference type="Gene3D" id="2.150.10.10">
    <property type="entry name" value="Serralysin-like metalloprotease, C-terminal"/>
    <property type="match status" value="1"/>
</dbReference>
<evidence type="ECO:0000313" key="6">
    <source>
        <dbReference type="EMBL" id="QIL01965.1"/>
    </source>
</evidence>
<dbReference type="Gene3D" id="2.130.10.130">
    <property type="entry name" value="Integrin alpha, N-terminal"/>
    <property type="match status" value="2"/>
</dbReference>
<dbReference type="GO" id="GO:0005509">
    <property type="term" value="F:calcium ion binding"/>
    <property type="evidence" value="ECO:0007669"/>
    <property type="project" value="InterPro"/>
</dbReference>
<dbReference type="Gene3D" id="2.60.120.380">
    <property type="match status" value="1"/>
</dbReference>
<dbReference type="InterPro" id="IPR006026">
    <property type="entry name" value="Peptidase_Metallo"/>
</dbReference>
<evidence type="ECO:0000256" key="1">
    <source>
        <dbReference type="ARBA" id="ARBA00004613"/>
    </source>
</evidence>
<dbReference type="Gene3D" id="3.40.390.10">
    <property type="entry name" value="Collagenase (Catalytic Domain)"/>
    <property type="match status" value="1"/>
</dbReference>